<protein>
    <submittedName>
        <fullName evidence="2">Uncharacterized protein</fullName>
    </submittedName>
</protein>
<evidence type="ECO:0000313" key="3">
    <source>
        <dbReference type="Proteomes" id="UP000249610"/>
    </source>
</evidence>
<sequence length="300" mass="34904">METLKIKTTLLGTLLLFLTSFAFAHPTGNMIAIGEHVLWSYINPINDPSHFACVMIWEKGSQPKVFFQSKHAASDFMLYNKQNEIFMIERRFLQASDEFQVRVLKSTVDTQPTVIWDWFKDEYRIGEGGFFMLSDDHLIFGKYPDIFSLKKGEQPIKYFGFDYPVNRIRAVEQNQILLLGDETCYLVNQDGQILNQWNSLTDPTVKNAPLNRNQVFDADYSKGQLLLSYWGRRSFDIINADGKREIILQQSIPYTPHWVAFWNKEKLLFSSELIFDGSTPKPHLTLVSEQNKHSVIWDTR</sequence>
<reference evidence="2 3" key="1">
    <citation type="submission" date="2018-06" db="EMBL/GenBank/DDBJ databases">
        <title>Genomic Encyclopedia of Archaeal and Bacterial Type Strains, Phase II (KMG-II): from individual species to whole genera.</title>
        <authorList>
            <person name="Goeker M."/>
        </authorList>
    </citation>
    <scope>NUCLEOTIDE SEQUENCE [LARGE SCALE GENOMIC DNA]</scope>
    <source>
        <strain evidence="2 3">DSM 23446</strain>
    </source>
</reference>
<feature type="signal peptide" evidence="1">
    <location>
        <begin position="1"/>
        <end position="24"/>
    </location>
</feature>
<comment type="caution">
    <text evidence="2">The sequence shown here is derived from an EMBL/GenBank/DDBJ whole genome shotgun (WGS) entry which is preliminary data.</text>
</comment>
<feature type="chain" id="PRO_5016418809" evidence="1">
    <location>
        <begin position="25"/>
        <end position="300"/>
    </location>
</feature>
<dbReference type="Proteomes" id="UP000249610">
    <property type="component" value="Unassembled WGS sequence"/>
</dbReference>
<keyword evidence="1" id="KW-0732">Signal</keyword>
<accession>A0A327NUR2</accession>
<dbReference type="RefSeq" id="WP_111613526.1">
    <property type="nucleotide sequence ID" value="NZ_QLLK01000022.1"/>
</dbReference>
<dbReference type="EMBL" id="QLLK01000022">
    <property type="protein sequence ID" value="RAI83749.1"/>
    <property type="molecule type" value="Genomic_DNA"/>
</dbReference>
<dbReference type="OrthoDB" id="1435536at2"/>
<evidence type="ECO:0000313" key="2">
    <source>
        <dbReference type="EMBL" id="RAI83749.1"/>
    </source>
</evidence>
<proteinExistence type="predicted"/>
<dbReference type="AlphaFoldDB" id="A0A327NUR2"/>
<organism evidence="2 3">
    <name type="scientific">Algoriphagus yeomjeoni</name>
    <dbReference type="NCBI Taxonomy" id="291403"/>
    <lineage>
        <taxon>Bacteria</taxon>
        <taxon>Pseudomonadati</taxon>
        <taxon>Bacteroidota</taxon>
        <taxon>Cytophagia</taxon>
        <taxon>Cytophagales</taxon>
        <taxon>Cyclobacteriaceae</taxon>
        <taxon>Algoriphagus</taxon>
    </lineage>
</organism>
<evidence type="ECO:0000256" key="1">
    <source>
        <dbReference type="SAM" id="SignalP"/>
    </source>
</evidence>
<keyword evidence="3" id="KW-1185">Reference proteome</keyword>
<name>A0A327NUR2_9BACT</name>
<gene>
    <name evidence="2" type="ORF">LV83_04226</name>
</gene>